<gene>
    <name evidence="1" type="ORF">C0V70_18590</name>
</gene>
<evidence type="ECO:0000313" key="1">
    <source>
        <dbReference type="EMBL" id="AUO00077.1"/>
    </source>
</evidence>
<reference evidence="1 2" key="1">
    <citation type="submission" date="2018-01" db="EMBL/GenBank/DDBJ databases">
        <title>Complete genome sequence of Bacteriovorax stolpii DSM12778.</title>
        <authorList>
            <person name="Tang B."/>
            <person name="Chang J."/>
        </authorList>
    </citation>
    <scope>NUCLEOTIDE SEQUENCE [LARGE SCALE GENOMIC DNA]</scope>
    <source>
        <strain evidence="1 2">DSM 12778</strain>
    </source>
</reference>
<dbReference type="InterPro" id="IPR036736">
    <property type="entry name" value="ACP-like_sf"/>
</dbReference>
<proteinExistence type="predicted"/>
<evidence type="ECO:0000313" key="2">
    <source>
        <dbReference type="Proteomes" id="UP000235584"/>
    </source>
</evidence>
<dbReference type="Gene3D" id="1.10.1200.10">
    <property type="entry name" value="ACP-like"/>
    <property type="match status" value="1"/>
</dbReference>
<dbReference type="EMBL" id="CP025704">
    <property type="protein sequence ID" value="AUO00077.1"/>
    <property type="molecule type" value="Genomic_DNA"/>
</dbReference>
<dbReference type="KEGG" id="bsto:C0V70_18590"/>
<dbReference type="Proteomes" id="UP000235584">
    <property type="component" value="Chromosome"/>
</dbReference>
<keyword evidence="2" id="KW-1185">Reference proteome</keyword>
<name>A0A2K9NX46_BACTC</name>
<dbReference type="RefSeq" id="WP_102245364.1">
    <property type="nucleotide sequence ID" value="NZ_CP025704.1"/>
</dbReference>
<dbReference type="OrthoDB" id="9811033at2"/>
<dbReference type="SUPFAM" id="SSF47336">
    <property type="entry name" value="ACP-like"/>
    <property type="match status" value="1"/>
</dbReference>
<dbReference type="AlphaFoldDB" id="A0A2K9NX46"/>
<protein>
    <submittedName>
        <fullName evidence="1">Uncharacterized protein</fullName>
    </submittedName>
</protein>
<accession>A0A2K9NX46</accession>
<organism evidence="1 2">
    <name type="scientific">Bacteriovorax stolpii</name>
    <name type="common">Bdellovibrio stolpii</name>
    <dbReference type="NCBI Taxonomy" id="960"/>
    <lineage>
        <taxon>Bacteria</taxon>
        <taxon>Pseudomonadati</taxon>
        <taxon>Bdellovibrionota</taxon>
        <taxon>Bacteriovoracia</taxon>
        <taxon>Bacteriovoracales</taxon>
        <taxon>Bacteriovoracaceae</taxon>
        <taxon>Bacteriovorax</taxon>
    </lineage>
</organism>
<sequence>MNEAEVNKRIEDIFHSVLGSGLEAYTKGDRQIESVIYVELLIAFQNEFKIKFSTQEFFSLRSIDNIRKGVVDKLQK</sequence>